<protein>
    <recommendedName>
        <fullName evidence="2">F-box domain-containing protein</fullName>
    </recommendedName>
</protein>
<evidence type="ECO:0000313" key="4">
    <source>
        <dbReference type="Proteomes" id="UP000537989"/>
    </source>
</evidence>
<organism evidence="3 4">
    <name type="scientific">Fusarium austroamericanum</name>
    <dbReference type="NCBI Taxonomy" id="282268"/>
    <lineage>
        <taxon>Eukaryota</taxon>
        <taxon>Fungi</taxon>
        <taxon>Dikarya</taxon>
        <taxon>Ascomycota</taxon>
        <taxon>Pezizomycotina</taxon>
        <taxon>Sordariomycetes</taxon>
        <taxon>Hypocreomycetidae</taxon>
        <taxon>Hypocreales</taxon>
        <taxon>Nectriaceae</taxon>
        <taxon>Fusarium</taxon>
    </lineage>
</organism>
<keyword evidence="4" id="KW-1185">Reference proteome</keyword>
<evidence type="ECO:0000259" key="2">
    <source>
        <dbReference type="PROSITE" id="PS50181"/>
    </source>
</evidence>
<dbReference type="PROSITE" id="PS50297">
    <property type="entry name" value="ANK_REP_REGION"/>
    <property type="match status" value="1"/>
</dbReference>
<dbReference type="PROSITE" id="PS50181">
    <property type="entry name" value="FBOX"/>
    <property type="match status" value="1"/>
</dbReference>
<dbReference type="EMBL" id="JAAMOD010000110">
    <property type="protein sequence ID" value="KAF5240586.1"/>
    <property type="molecule type" value="Genomic_DNA"/>
</dbReference>
<dbReference type="Pfam" id="PF12937">
    <property type="entry name" value="F-box-like"/>
    <property type="match status" value="1"/>
</dbReference>
<dbReference type="Proteomes" id="UP000537989">
    <property type="component" value="Unassembled WGS sequence"/>
</dbReference>
<dbReference type="PROSITE" id="PS50088">
    <property type="entry name" value="ANK_REPEAT"/>
    <property type="match status" value="1"/>
</dbReference>
<sequence length="216" mass="24296">MTSPQAIANMTNSQITAACPLIELPMDLIVKILHLLPFRDVARVAQTCKGLYQGLIGLVYEHFRVRFWIPLGFGCATGNVSTIRRCLNQLGAPVDCHLPTDNGTHRWGDQTYYVVGGCRPLREAMQRLHVPAVKLLLENGADPNVTVEEASRQITTSPLAYAYRRGRESRRNVQKAKAICMLLLLEGADPRVLDPVKQLEMHIMLRVEHYIPASWR</sequence>
<dbReference type="InterPro" id="IPR036770">
    <property type="entry name" value="Ankyrin_rpt-contain_sf"/>
</dbReference>
<evidence type="ECO:0000256" key="1">
    <source>
        <dbReference type="PROSITE-ProRule" id="PRU00023"/>
    </source>
</evidence>
<gene>
    <name evidence="3" type="ORF">FAUST_4264</name>
</gene>
<dbReference type="SUPFAM" id="SSF81383">
    <property type="entry name" value="F-box domain"/>
    <property type="match status" value="1"/>
</dbReference>
<dbReference type="Gene3D" id="1.25.40.20">
    <property type="entry name" value="Ankyrin repeat-containing domain"/>
    <property type="match status" value="1"/>
</dbReference>
<dbReference type="InterPro" id="IPR001810">
    <property type="entry name" value="F-box_dom"/>
</dbReference>
<feature type="domain" description="F-box" evidence="2">
    <location>
        <begin position="18"/>
        <end position="71"/>
    </location>
</feature>
<dbReference type="CDD" id="cd09917">
    <property type="entry name" value="F-box_SF"/>
    <property type="match status" value="1"/>
</dbReference>
<dbReference type="InterPro" id="IPR002110">
    <property type="entry name" value="Ankyrin_rpt"/>
</dbReference>
<accession>A0AAN6C374</accession>
<dbReference type="AlphaFoldDB" id="A0AAN6C374"/>
<name>A0AAN6C374_FUSAU</name>
<comment type="caution">
    <text evidence="3">The sequence shown here is derived from an EMBL/GenBank/DDBJ whole genome shotgun (WGS) entry which is preliminary data.</text>
</comment>
<proteinExistence type="predicted"/>
<dbReference type="SUPFAM" id="SSF48403">
    <property type="entry name" value="Ankyrin repeat"/>
    <property type="match status" value="1"/>
</dbReference>
<keyword evidence="1" id="KW-0040">ANK repeat</keyword>
<feature type="repeat" description="ANK" evidence="1">
    <location>
        <begin position="116"/>
        <end position="148"/>
    </location>
</feature>
<reference evidence="3 4" key="1">
    <citation type="submission" date="2020-02" db="EMBL/GenBank/DDBJ databases">
        <title>Identification and distribution of gene clusters putatively required for synthesis of sphingolipid metabolism inhibitors in phylogenetically diverse species of the filamentous fungus Fusarium.</title>
        <authorList>
            <person name="Kim H.-S."/>
            <person name="Busman M."/>
            <person name="Brown D.W."/>
            <person name="Divon H."/>
            <person name="Uhlig S."/>
            <person name="Proctor R.H."/>
        </authorList>
    </citation>
    <scope>NUCLEOTIDE SEQUENCE [LARGE SCALE GENOMIC DNA]</scope>
    <source>
        <strain evidence="3 4">NRRL 2903</strain>
    </source>
</reference>
<dbReference type="InterPro" id="IPR036047">
    <property type="entry name" value="F-box-like_dom_sf"/>
</dbReference>
<evidence type="ECO:0000313" key="3">
    <source>
        <dbReference type="EMBL" id="KAF5240586.1"/>
    </source>
</evidence>
<dbReference type="Pfam" id="PF00023">
    <property type="entry name" value="Ank"/>
    <property type="match status" value="1"/>
</dbReference>